<reference evidence="2 3" key="1">
    <citation type="submission" date="2015-01" db="EMBL/GenBank/DDBJ databases">
        <title>The Genome Sequence of Ochroconis gallopava CBS43764.</title>
        <authorList>
            <consortium name="The Broad Institute Genomics Platform"/>
            <person name="Cuomo C."/>
            <person name="de Hoog S."/>
            <person name="Gorbushina A."/>
            <person name="Stielow B."/>
            <person name="Teixiera M."/>
            <person name="Abouelleil A."/>
            <person name="Chapman S.B."/>
            <person name="Priest M."/>
            <person name="Young S.K."/>
            <person name="Wortman J."/>
            <person name="Nusbaum C."/>
            <person name="Birren B."/>
        </authorList>
    </citation>
    <scope>NUCLEOTIDE SEQUENCE [LARGE SCALE GENOMIC DNA]</scope>
    <source>
        <strain evidence="2 3">CBS 43764</strain>
    </source>
</reference>
<feature type="region of interest" description="Disordered" evidence="1">
    <location>
        <begin position="1"/>
        <end position="66"/>
    </location>
</feature>
<feature type="compositionally biased region" description="Basic and acidic residues" evidence="1">
    <location>
        <begin position="18"/>
        <end position="33"/>
    </location>
</feature>
<dbReference type="RefSeq" id="XP_016208853.1">
    <property type="nucleotide sequence ID" value="XM_016363293.1"/>
</dbReference>
<feature type="compositionally biased region" description="Basic and acidic residues" evidence="1">
    <location>
        <begin position="46"/>
        <end position="55"/>
    </location>
</feature>
<dbReference type="GeneID" id="27317237"/>
<dbReference type="Proteomes" id="UP000053259">
    <property type="component" value="Unassembled WGS sequence"/>
</dbReference>
<gene>
    <name evidence="2" type="ORF">PV09_09264</name>
</gene>
<accession>A0A0D2AJ98</accession>
<protein>
    <submittedName>
        <fullName evidence="2">Uncharacterized protein</fullName>
    </submittedName>
</protein>
<feature type="compositionally biased region" description="Basic and acidic residues" evidence="1">
    <location>
        <begin position="109"/>
        <end position="118"/>
    </location>
</feature>
<dbReference type="OrthoDB" id="3951038at2759"/>
<organism evidence="2 3">
    <name type="scientific">Verruconis gallopava</name>
    <dbReference type="NCBI Taxonomy" id="253628"/>
    <lineage>
        <taxon>Eukaryota</taxon>
        <taxon>Fungi</taxon>
        <taxon>Dikarya</taxon>
        <taxon>Ascomycota</taxon>
        <taxon>Pezizomycotina</taxon>
        <taxon>Dothideomycetes</taxon>
        <taxon>Pleosporomycetidae</taxon>
        <taxon>Venturiales</taxon>
        <taxon>Sympoventuriaceae</taxon>
        <taxon>Verruconis</taxon>
    </lineage>
</organism>
<dbReference type="VEuPathDB" id="FungiDB:PV09_09264"/>
<feature type="region of interest" description="Disordered" evidence="1">
    <location>
        <begin position="88"/>
        <end position="118"/>
    </location>
</feature>
<dbReference type="InParanoid" id="A0A0D2AJ98"/>
<evidence type="ECO:0000256" key="1">
    <source>
        <dbReference type="SAM" id="MobiDB-lite"/>
    </source>
</evidence>
<evidence type="ECO:0000313" key="3">
    <source>
        <dbReference type="Proteomes" id="UP000053259"/>
    </source>
</evidence>
<keyword evidence="3" id="KW-1185">Reference proteome</keyword>
<name>A0A0D2AJ98_9PEZI</name>
<sequence length="333" mass="37914">MNELQSGPNSRTNAQIESWREDVEEAHRYEEPHFNYTDGSNLIEELPQKVDRDISPTHASTEPSEDFFTSLLGDLNLDSTVRLENTAETKIIRTPKENNSGGKSESLQEENKNEADQQAKRLEEIQRYITQQKRSAREEAAAQAKQVELQKVTKDILELIALDTLVKHTALDINLSDSWERVLMLKTACSSIEMFLAECAPDPYAWSVLRREGYFALHLSSAIRGVLESEDRPKDREFLLTILESLLEIFNGDVEWDIVPDNVPRALVRRAIAVARDGPDPPNYEWGEDSQTDAFLIMVANKSESSLFGTPDSDNPRYWDYWMRRGGFGSKSS</sequence>
<evidence type="ECO:0000313" key="2">
    <source>
        <dbReference type="EMBL" id="KIV98983.1"/>
    </source>
</evidence>
<feature type="compositionally biased region" description="Polar residues" evidence="1">
    <location>
        <begin position="1"/>
        <end position="16"/>
    </location>
</feature>
<dbReference type="EMBL" id="KN847588">
    <property type="protein sequence ID" value="KIV98983.1"/>
    <property type="molecule type" value="Genomic_DNA"/>
</dbReference>
<dbReference type="HOGENOM" id="CLU_834718_0_0_1"/>
<dbReference type="AlphaFoldDB" id="A0A0D2AJ98"/>
<proteinExistence type="predicted"/>